<organism evidence="3 4">
    <name type="scientific">Peribacillus simplex</name>
    <dbReference type="NCBI Taxonomy" id="1478"/>
    <lineage>
        <taxon>Bacteria</taxon>
        <taxon>Bacillati</taxon>
        <taxon>Bacillota</taxon>
        <taxon>Bacilli</taxon>
        <taxon>Bacillales</taxon>
        <taxon>Bacillaceae</taxon>
        <taxon>Peribacillus</taxon>
    </lineage>
</organism>
<protein>
    <submittedName>
        <fullName evidence="3">ABC transporter substrate-binding protein</fullName>
    </submittedName>
</protein>
<dbReference type="Proteomes" id="UP000064189">
    <property type="component" value="Unassembled WGS sequence"/>
</dbReference>
<dbReference type="InterPro" id="IPR050490">
    <property type="entry name" value="Bact_solute-bd_prot1"/>
</dbReference>
<keyword evidence="4" id="KW-1185">Reference proteome</keyword>
<dbReference type="PANTHER" id="PTHR43649">
    <property type="entry name" value="ARABINOSE-BINDING PROTEIN-RELATED"/>
    <property type="match status" value="1"/>
</dbReference>
<dbReference type="InterPro" id="IPR006059">
    <property type="entry name" value="SBP"/>
</dbReference>
<evidence type="ECO:0000313" key="4">
    <source>
        <dbReference type="Proteomes" id="UP000064189"/>
    </source>
</evidence>
<evidence type="ECO:0000256" key="2">
    <source>
        <dbReference type="SAM" id="SignalP"/>
    </source>
</evidence>
<feature type="signal peptide" evidence="2">
    <location>
        <begin position="1"/>
        <end position="26"/>
    </location>
</feature>
<dbReference type="RefSeq" id="WP_061142374.1">
    <property type="nucleotide sequence ID" value="NZ_LNNH01000022.1"/>
</dbReference>
<dbReference type="AlphaFoldDB" id="A0A125QRX9"/>
<comment type="caution">
    <text evidence="3">The sequence shown here is derived from an EMBL/GenBank/DDBJ whole genome shotgun (WGS) entry which is preliminary data.</text>
</comment>
<feature type="chain" id="PRO_5039431435" evidence="2">
    <location>
        <begin position="27"/>
        <end position="460"/>
    </location>
</feature>
<accession>A0A125QRX9</accession>
<evidence type="ECO:0000256" key="1">
    <source>
        <dbReference type="SAM" id="MobiDB-lite"/>
    </source>
</evidence>
<name>A0A125QRX9_9BACI</name>
<dbReference type="PROSITE" id="PS51257">
    <property type="entry name" value="PROKAR_LIPOPROTEIN"/>
    <property type="match status" value="1"/>
</dbReference>
<gene>
    <name evidence="3" type="ORF">AS888_06920</name>
</gene>
<dbReference type="Gene3D" id="3.40.190.10">
    <property type="entry name" value="Periplasmic binding protein-like II"/>
    <property type="match status" value="2"/>
</dbReference>
<feature type="region of interest" description="Disordered" evidence="1">
    <location>
        <begin position="27"/>
        <end position="46"/>
    </location>
</feature>
<dbReference type="PANTHER" id="PTHR43649:SF14">
    <property type="entry name" value="BLR3389 PROTEIN"/>
    <property type="match status" value="1"/>
</dbReference>
<dbReference type="CDD" id="cd14750">
    <property type="entry name" value="PBP2_TMBP"/>
    <property type="match status" value="1"/>
</dbReference>
<proteinExistence type="predicted"/>
<sequence length="460" mass="50468">MKVKKYKKVAAYSLLASSLLLSSACSNESASSDGKGESKDEISITYRSGGGTNKGLTDWLEKEVIPEFKKDHPGSTIKLAPLNVSEGDYFAKIALMLKSKNTAPDLVAEDTFMVNSDASAGYLESLDDKVKAWDDWGNFTENVKKGVIAQDGKVYGVPYNTDSRGIWYNKDLFEKAGLPVPWEPESWEDILQAAKTIKKKSPSDVIPIWMNSGKATGEATSMQTFEMLLYGTKTPLYDLDEKKWIVKSEGLVDSFKFIDTVYEEKLGPNLSQVLNGQGGSIAYQQLMPKGKLAMGIDGFWQSGTWGENGAAPWAEAVDTLGFAPMPTENGDGAGTVTMSGGWAFSIPKNSGSKDLAWEFIKFASSKEKNLSLQLKDRNLTPRDDVAQDPDYQKIPMFDEATALLKNAQFRPAVDKYPNVSTQIQSLVEDVVTNKLTPEQAAAQYQKNVTGIVGKENVMEK</sequence>
<dbReference type="Pfam" id="PF01547">
    <property type="entry name" value="SBP_bac_1"/>
    <property type="match status" value="1"/>
</dbReference>
<reference evidence="3 4" key="1">
    <citation type="submission" date="2015-11" db="EMBL/GenBank/DDBJ databases">
        <title>Genome Sequence of Bacillus simplex strain VanAntwerpen2.</title>
        <authorList>
            <person name="Couger M.B."/>
        </authorList>
    </citation>
    <scope>NUCLEOTIDE SEQUENCE [LARGE SCALE GENOMIC DNA]</scope>
    <source>
        <strain evidence="3 4">VanAntwerpen02</strain>
    </source>
</reference>
<evidence type="ECO:0000313" key="3">
    <source>
        <dbReference type="EMBL" id="KWW18692.1"/>
    </source>
</evidence>
<dbReference type="EMBL" id="LNNH01000022">
    <property type="protein sequence ID" value="KWW18692.1"/>
    <property type="molecule type" value="Genomic_DNA"/>
</dbReference>
<keyword evidence="2" id="KW-0732">Signal</keyword>
<dbReference type="SUPFAM" id="SSF53850">
    <property type="entry name" value="Periplasmic binding protein-like II"/>
    <property type="match status" value="1"/>
</dbReference>